<dbReference type="Proteomes" id="UP000282311">
    <property type="component" value="Unassembled WGS sequence"/>
</dbReference>
<dbReference type="AlphaFoldDB" id="A0A3B0C3P6"/>
<comment type="caution">
    <text evidence="2">The sequence shown here is derived from an EMBL/GenBank/DDBJ whole genome shotgun (WGS) entry which is preliminary data.</text>
</comment>
<name>A0A3B0C3P6_9BACL</name>
<protein>
    <submittedName>
        <fullName evidence="2">Uncharacterized protein</fullName>
    </submittedName>
</protein>
<keyword evidence="1" id="KW-1133">Transmembrane helix</keyword>
<keyword evidence="3" id="KW-1185">Reference proteome</keyword>
<feature type="transmembrane region" description="Helical" evidence="1">
    <location>
        <begin position="308"/>
        <end position="333"/>
    </location>
</feature>
<keyword evidence="1" id="KW-0812">Transmembrane</keyword>
<proteinExistence type="predicted"/>
<evidence type="ECO:0000313" key="3">
    <source>
        <dbReference type="Proteomes" id="UP000282311"/>
    </source>
</evidence>
<sequence>MFAYELKKLWNLRVLALFAALAVLTWFAFLSEALSSYDSLTTHGIYGSYQKEMFERYGGTLEPEELADYDIPGKKAAIFSELDAIIAGETIFAEHHIRNYAEFQAFADTDFSSLNETERKSFYDTTSQMRNKLDRSSSTQTLDEWYASPLMRLQTLAVLERTYVDYESSLRSYIDRDSRPVVVRTAENILHMRNANLVRYDLCREFSLYAAVVGVFSAVAVIVLVAPLLTTDRMQKVNLIQYSSAVGRRILGVQLAATAVSALVLSFLLIVAAYTPFLLAGASDYWNAPILSFTSGHMQLYNITFGQYAFLLAGMIVVLSVGAGCFAFILARFSTNVVTMLIKTVPVGIAVAGIGALSVNMALSYNNVVFSAIFRGKWDAPEVLLCAFVAAAGMIGASVVVRREKGADVS</sequence>
<feature type="transmembrane region" description="Helical" evidence="1">
    <location>
        <begin position="206"/>
        <end position="229"/>
    </location>
</feature>
<organism evidence="2 3">
    <name type="scientific">Paenibacillus ginsengarvi</name>
    <dbReference type="NCBI Taxonomy" id="400777"/>
    <lineage>
        <taxon>Bacteria</taxon>
        <taxon>Bacillati</taxon>
        <taxon>Bacillota</taxon>
        <taxon>Bacilli</taxon>
        <taxon>Bacillales</taxon>
        <taxon>Paenibacillaceae</taxon>
        <taxon>Paenibacillus</taxon>
    </lineage>
</organism>
<feature type="transmembrane region" description="Helical" evidence="1">
    <location>
        <begin position="383"/>
        <end position="401"/>
    </location>
</feature>
<gene>
    <name evidence="2" type="ORF">D7M11_19210</name>
</gene>
<evidence type="ECO:0000256" key="1">
    <source>
        <dbReference type="SAM" id="Phobius"/>
    </source>
</evidence>
<feature type="transmembrane region" description="Helical" evidence="1">
    <location>
        <begin position="250"/>
        <end position="274"/>
    </location>
</feature>
<reference evidence="2 3" key="1">
    <citation type="journal article" date="2007" name="Int. J. Syst. Evol. Microbiol.">
        <title>Paenibacillus ginsengarvi sp. nov., isolated from soil from ginseng cultivation.</title>
        <authorList>
            <person name="Yoon M.H."/>
            <person name="Ten L.N."/>
            <person name="Im W.T."/>
        </authorList>
    </citation>
    <scope>NUCLEOTIDE SEQUENCE [LARGE SCALE GENOMIC DNA]</scope>
    <source>
        <strain evidence="2 3">KCTC 13059</strain>
    </source>
</reference>
<keyword evidence="1" id="KW-0472">Membrane</keyword>
<accession>A0A3B0C3P6</accession>
<feature type="transmembrane region" description="Helical" evidence="1">
    <location>
        <begin position="345"/>
        <end position="363"/>
    </location>
</feature>
<dbReference type="EMBL" id="RBAH01000014">
    <property type="protein sequence ID" value="RKN80613.1"/>
    <property type="molecule type" value="Genomic_DNA"/>
</dbReference>
<evidence type="ECO:0000313" key="2">
    <source>
        <dbReference type="EMBL" id="RKN80613.1"/>
    </source>
</evidence>